<dbReference type="PANTHER" id="PTHR11926:SF774">
    <property type="entry name" value="UDP-GLYCOSYLTRANSFERASE 85A1-RELATED"/>
    <property type="match status" value="1"/>
</dbReference>
<dbReference type="Gene3D" id="3.40.50.2000">
    <property type="entry name" value="Glycogen Phosphorylase B"/>
    <property type="match status" value="1"/>
</dbReference>
<reference evidence="2" key="1">
    <citation type="submission" date="2022-12" db="EMBL/GenBank/DDBJ databases">
        <title>Draft genome assemblies for two species of Escallonia (Escalloniales).</title>
        <authorList>
            <person name="Chanderbali A."/>
            <person name="Dervinis C."/>
            <person name="Anghel I."/>
            <person name="Soltis D."/>
            <person name="Soltis P."/>
            <person name="Zapata F."/>
        </authorList>
    </citation>
    <scope>NUCLEOTIDE SEQUENCE</scope>
    <source>
        <strain evidence="2">UCBG64.0493</strain>
        <tissue evidence="2">Leaf</tissue>
    </source>
</reference>
<accession>A0AA88XB15</accession>
<comment type="similarity">
    <text evidence="1">Belongs to the UDP-glycosyltransferase family.</text>
</comment>
<sequence>MEYNHYHLIRSSGATALDGLPSFRFAAIPDGLPLVDDDTTQDAWLLCESIPKNCLAPFRDLLSELKMSKGVPPVSCVVSDGVMSFTLEVVKELGVPNVLFWTTSACGFLAYAYYCHLVEKGFIPLKVLRTLSCLCALHLGAIGLSSDGQVFIGTNLEFLGIPLHHFVHRGSRFTYLAVSDAPAATVASSSRSSAMPRISKKKISITSSQKKNPIFKPLSLKLPGPFGPNDLLDEGTPLLFEIQDTGLGWSDVEGGITVLYRSLKLAEFGPAGGSVAEQDRVIGVVVESFPAGMTDRTKELSAVFDFKTGTFCESFICFLVPMELQQGLGFQSKYLSQKIGKDVSETVELVANDMDAYPKLCMILQHEMIFPEKCSQKKVTTVPAYGSIRIASLHSKTASRSLPKAVNAALLLLLYEALFRSMEIAASYKAKASAKFPFLPRRFLSCSPWEVIKNIVHYIPHPTLLPNVAQISKKHHITGGSSNQRLAMILSTCFCDCSDETLGDSRNAASSEPPRRLFEFGVLGTRGILLLTFAVGSEPVEVALLGHMLRRPKTAFNKPHPDFRSGELSPTSVMTLLKGRGEYTLLQLYEQIEMVYFGNGMDQTPCIGILCRKSLIKHTFFV</sequence>
<keyword evidence="3" id="KW-1185">Reference proteome</keyword>
<organism evidence="2 3">
    <name type="scientific">Escallonia herrerae</name>
    <dbReference type="NCBI Taxonomy" id="1293975"/>
    <lineage>
        <taxon>Eukaryota</taxon>
        <taxon>Viridiplantae</taxon>
        <taxon>Streptophyta</taxon>
        <taxon>Embryophyta</taxon>
        <taxon>Tracheophyta</taxon>
        <taxon>Spermatophyta</taxon>
        <taxon>Magnoliopsida</taxon>
        <taxon>eudicotyledons</taxon>
        <taxon>Gunneridae</taxon>
        <taxon>Pentapetalae</taxon>
        <taxon>asterids</taxon>
        <taxon>campanulids</taxon>
        <taxon>Escalloniales</taxon>
        <taxon>Escalloniaceae</taxon>
        <taxon>Escallonia</taxon>
    </lineage>
</organism>
<dbReference type="SUPFAM" id="SSF53756">
    <property type="entry name" value="UDP-Glycosyltransferase/glycogen phosphorylase"/>
    <property type="match status" value="1"/>
</dbReference>
<evidence type="ECO:0000313" key="3">
    <source>
        <dbReference type="Proteomes" id="UP001188597"/>
    </source>
</evidence>
<name>A0AA88XB15_9ASTE</name>
<dbReference type="EMBL" id="JAVXUP010000013">
    <property type="protein sequence ID" value="KAK3042999.1"/>
    <property type="molecule type" value="Genomic_DNA"/>
</dbReference>
<evidence type="ECO:0000313" key="2">
    <source>
        <dbReference type="EMBL" id="KAK3042999.1"/>
    </source>
</evidence>
<dbReference type="GO" id="GO:0080044">
    <property type="term" value="F:quercetin 7-O-glucosyltransferase activity"/>
    <property type="evidence" value="ECO:0007669"/>
    <property type="project" value="TreeGrafter"/>
</dbReference>
<gene>
    <name evidence="2" type="ORF">RJ639_000976</name>
</gene>
<proteinExistence type="inferred from homology"/>
<dbReference type="GO" id="GO:0080043">
    <property type="term" value="F:quercetin 3-O-glucosyltransferase activity"/>
    <property type="evidence" value="ECO:0007669"/>
    <property type="project" value="TreeGrafter"/>
</dbReference>
<dbReference type="PANTHER" id="PTHR11926">
    <property type="entry name" value="GLUCOSYL/GLUCURONOSYL TRANSFERASES"/>
    <property type="match status" value="1"/>
</dbReference>
<evidence type="ECO:0000256" key="1">
    <source>
        <dbReference type="ARBA" id="ARBA00009995"/>
    </source>
</evidence>
<protein>
    <submittedName>
        <fullName evidence="2">Uncharacterized protein</fullName>
    </submittedName>
</protein>
<dbReference type="Proteomes" id="UP001188597">
    <property type="component" value="Unassembled WGS sequence"/>
</dbReference>
<comment type="caution">
    <text evidence="2">The sequence shown here is derived from an EMBL/GenBank/DDBJ whole genome shotgun (WGS) entry which is preliminary data.</text>
</comment>
<dbReference type="AlphaFoldDB" id="A0AA88XB15"/>